<reference evidence="2 3" key="1">
    <citation type="submission" date="2018-08" db="EMBL/GenBank/DDBJ databases">
        <title>A genome reference for cultivated species of the human gut microbiota.</title>
        <authorList>
            <person name="Zou Y."/>
            <person name="Xue W."/>
            <person name="Luo G."/>
        </authorList>
    </citation>
    <scope>NUCLEOTIDE SEQUENCE [LARGE SCALE GENOMIC DNA]</scope>
    <source>
        <strain evidence="2 3">OM05-15BH</strain>
    </source>
</reference>
<keyword evidence="1" id="KW-0175">Coiled coil</keyword>
<dbReference type="EMBL" id="QSUL01000007">
    <property type="protein sequence ID" value="RGN35207.1"/>
    <property type="molecule type" value="Genomic_DNA"/>
</dbReference>
<protein>
    <recommendedName>
        <fullName evidence="4">Tubulin-like protein</fullName>
    </recommendedName>
</protein>
<feature type="coiled-coil region" evidence="1">
    <location>
        <begin position="548"/>
        <end position="575"/>
    </location>
</feature>
<dbReference type="RefSeq" id="WP_117724280.1">
    <property type="nucleotide sequence ID" value="NZ_QSUL01000007.1"/>
</dbReference>
<dbReference type="InterPro" id="IPR036525">
    <property type="entry name" value="Tubulin/FtsZ_GTPase_sf"/>
</dbReference>
<evidence type="ECO:0008006" key="4">
    <source>
        <dbReference type="Google" id="ProtNLM"/>
    </source>
</evidence>
<dbReference type="SUPFAM" id="SSF52490">
    <property type="entry name" value="Tubulin nucleotide-binding domain-like"/>
    <property type="match status" value="1"/>
</dbReference>
<evidence type="ECO:0000313" key="2">
    <source>
        <dbReference type="EMBL" id="RGN35207.1"/>
    </source>
</evidence>
<dbReference type="Gene3D" id="3.40.50.1440">
    <property type="entry name" value="Tubulin/FtsZ, GTPase domain"/>
    <property type="match status" value="1"/>
</dbReference>
<evidence type="ECO:0000256" key="1">
    <source>
        <dbReference type="SAM" id="Coils"/>
    </source>
</evidence>
<evidence type="ECO:0000313" key="3">
    <source>
        <dbReference type="Proteomes" id="UP000260983"/>
    </source>
</evidence>
<proteinExistence type="predicted"/>
<dbReference type="AlphaFoldDB" id="A0A3E5BC66"/>
<name>A0A3E5BC66_9BACE</name>
<comment type="caution">
    <text evidence="2">The sequence shown here is derived from an EMBL/GenBank/DDBJ whole genome shotgun (WGS) entry which is preliminary data.</text>
</comment>
<dbReference type="Pfam" id="PF13809">
    <property type="entry name" value="Tubulin_2"/>
    <property type="match status" value="1"/>
</dbReference>
<gene>
    <name evidence="2" type="ORF">DXB65_11250</name>
</gene>
<accession>A0A3E5BC66</accession>
<dbReference type="InterPro" id="IPR025904">
    <property type="entry name" value="Tubulin-like"/>
</dbReference>
<organism evidence="2 3">
    <name type="scientific">Bacteroides oleiciplenus</name>
    <dbReference type="NCBI Taxonomy" id="626931"/>
    <lineage>
        <taxon>Bacteria</taxon>
        <taxon>Pseudomonadati</taxon>
        <taxon>Bacteroidota</taxon>
        <taxon>Bacteroidia</taxon>
        <taxon>Bacteroidales</taxon>
        <taxon>Bacteroidaceae</taxon>
        <taxon>Bacteroides</taxon>
    </lineage>
</organism>
<sequence>MADILIGLGGTGGKILKAFRQRLWTEYNESQRKKLPIGYIYVDTDSAMMNPNDVSYETIHGNCCFEPNDFVDIKLHSDVDAIFGNPKGYTRLLGILGNVNETQTAVCPVGAAADQKRRAGRILFGANIDAYLFKLASVIEDVRKKEVGGQLDIHIFAGLAGGTGSGSIIDAVAQTRKWLFEHNYNEKQFSITVFCQLPENEPKPNWDNGRYKANGYGALLELNNLFVSHYNAEWGNKVSKPCYDVSSTVDFGRLYLTYDDPTPDNVREGRIPQELKIAGGLILYSNRNDFGHTVTEPVALAGLVADFVYTRIFLPHNDQRNEFNRFYSFENIASCRDEYDETADPSLESPLPVRTKAIGSFGIKRIVVPETALQEHIAYTLGSRSLLHLKYNNWSSVSGYRDEAITFDPLSYINNDGRRSSWMLSDEYLRLKKYILAGDAREGWPEGEFNIYWDACIDAWAGAARGAEHPFDRLIEFCRGGYTEGFRGRGVEHFFSEKSRSITDAYARQIAEKVETYLFKEWADGRLPLNNVSLVVALLKKEIERTALRYTEEVLPELENKCKEYEQTIVSIKEEYLHTAMIRRLVIFGNRYERAIHFSKLLYREKTEVAAIRLFAQPLAQALEKNFESLEKRVVSFVQRIDNLIQFTKERMVALADLHTAATDEEVDGTENMTLPIIQFYNRNKMLQLESRLQIDKDKMGSINAIVRNAIVAALQTDGRFTNSLKLDSKVISKAFLGPVYENIKIFHDSLCTERQDKVLGESILQRLSQKYSGNDMALSNFAEQIIKASGVFTEINMNEIRLNNENTPPPTIGQNILLKRILVSLPKTDDPDLVSFAATLEAKLKNAIPGGAGASVTVSTEGTNNNEISVVILENAYPMRAISSVPMLKAEYDRLIIQDPKNRIVLLSEGKEGDFRSVFARPPMKPEQVREEYAPYLIMDLGLKCIQKDAVRTGEYGVVETDILGGITINPWGKQKFSDIPYDDRLLSEKRTAIMKLYAEGLEESFKGIDCTVVSLVNNKKEELKSLILSTIGGVLKEENLERSRYNDFLRWAESAVKILMAYIPEAK</sequence>
<dbReference type="Proteomes" id="UP000260983">
    <property type="component" value="Unassembled WGS sequence"/>
</dbReference>